<dbReference type="AlphaFoldDB" id="A0A915IHK7"/>
<keyword evidence="1" id="KW-1185">Reference proteome</keyword>
<dbReference type="Proteomes" id="UP000887565">
    <property type="component" value="Unplaced"/>
</dbReference>
<name>A0A915IHK7_ROMCU</name>
<evidence type="ECO:0000313" key="2">
    <source>
        <dbReference type="WBParaSite" id="nRc.2.0.1.t13333-RA"/>
    </source>
</evidence>
<organism evidence="1 2">
    <name type="scientific">Romanomermis culicivorax</name>
    <name type="common">Nematode worm</name>
    <dbReference type="NCBI Taxonomy" id="13658"/>
    <lineage>
        <taxon>Eukaryota</taxon>
        <taxon>Metazoa</taxon>
        <taxon>Ecdysozoa</taxon>
        <taxon>Nematoda</taxon>
        <taxon>Enoplea</taxon>
        <taxon>Dorylaimia</taxon>
        <taxon>Mermithida</taxon>
        <taxon>Mermithoidea</taxon>
        <taxon>Mermithidae</taxon>
        <taxon>Romanomermis</taxon>
    </lineage>
</organism>
<protein>
    <submittedName>
        <fullName evidence="2">Uncharacterized protein</fullName>
    </submittedName>
</protein>
<sequence>MNDNWVNDNLVNTTIGDKKIMRNCQCNPAARDGDYLDIELIILKNAMHLKRKSNVGKLTS</sequence>
<accession>A0A915IHK7</accession>
<evidence type="ECO:0000313" key="1">
    <source>
        <dbReference type="Proteomes" id="UP000887565"/>
    </source>
</evidence>
<dbReference type="WBParaSite" id="nRc.2.0.1.t13333-RA">
    <property type="protein sequence ID" value="nRc.2.0.1.t13333-RA"/>
    <property type="gene ID" value="nRc.2.0.1.g13333"/>
</dbReference>
<proteinExistence type="predicted"/>
<reference evidence="2" key="1">
    <citation type="submission" date="2022-11" db="UniProtKB">
        <authorList>
            <consortium name="WormBaseParasite"/>
        </authorList>
    </citation>
    <scope>IDENTIFICATION</scope>
</reference>